<reference evidence="3 4" key="1">
    <citation type="submission" date="2020-02" db="EMBL/GenBank/DDBJ databases">
        <authorList>
            <person name="Li X.-J."/>
            <person name="Feng X.-M."/>
        </authorList>
    </citation>
    <scope>NUCLEOTIDE SEQUENCE [LARGE SCALE GENOMIC DNA]</scope>
    <source>
        <strain evidence="3 4">CGMCC 4.7225</strain>
    </source>
</reference>
<dbReference type="RefSeq" id="WP_163816076.1">
    <property type="nucleotide sequence ID" value="NZ_JAAGOB010000002.1"/>
</dbReference>
<feature type="domain" description="AB hydrolase-1" evidence="2">
    <location>
        <begin position="45"/>
        <end position="288"/>
    </location>
</feature>
<comment type="caution">
    <text evidence="3">The sequence shown here is derived from an EMBL/GenBank/DDBJ whole genome shotgun (WGS) entry which is preliminary data.</text>
</comment>
<feature type="compositionally biased region" description="Basic and acidic residues" evidence="1">
    <location>
        <begin position="1"/>
        <end position="14"/>
    </location>
</feature>
<evidence type="ECO:0000256" key="1">
    <source>
        <dbReference type="SAM" id="MobiDB-lite"/>
    </source>
</evidence>
<protein>
    <submittedName>
        <fullName evidence="3">Alpha/beta hydrolase</fullName>
    </submittedName>
</protein>
<proteinExistence type="predicted"/>
<dbReference type="Gene3D" id="3.40.50.1820">
    <property type="entry name" value="alpha/beta hydrolase"/>
    <property type="match status" value="1"/>
</dbReference>
<dbReference type="AlphaFoldDB" id="A0A6N9YGZ8"/>
<evidence type="ECO:0000313" key="4">
    <source>
        <dbReference type="Proteomes" id="UP000469185"/>
    </source>
</evidence>
<dbReference type="GO" id="GO:0046503">
    <property type="term" value="P:glycerolipid catabolic process"/>
    <property type="evidence" value="ECO:0007669"/>
    <property type="project" value="TreeGrafter"/>
</dbReference>
<gene>
    <name evidence="3" type="ORF">G1H11_03295</name>
</gene>
<dbReference type="InterPro" id="IPR000073">
    <property type="entry name" value="AB_hydrolase_1"/>
</dbReference>
<dbReference type="Pfam" id="PF00561">
    <property type="entry name" value="Abhydrolase_1"/>
    <property type="match status" value="1"/>
</dbReference>
<keyword evidence="3" id="KW-0378">Hydrolase</keyword>
<dbReference type="PANTHER" id="PTHR43433:SF5">
    <property type="entry name" value="AB HYDROLASE-1 DOMAIN-CONTAINING PROTEIN"/>
    <property type="match status" value="1"/>
</dbReference>
<dbReference type="EMBL" id="JAAGOB010000002">
    <property type="protein sequence ID" value="NED94331.1"/>
    <property type="molecule type" value="Genomic_DNA"/>
</dbReference>
<dbReference type="Proteomes" id="UP000469185">
    <property type="component" value="Unassembled WGS sequence"/>
</dbReference>
<dbReference type="InterPro" id="IPR050471">
    <property type="entry name" value="AB_hydrolase"/>
</dbReference>
<dbReference type="GO" id="GO:0004806">
    <property type="term" value="F:triacylglycerol lipase activity"/>
    <property type="evidence" value="ECO:0007669"/>
    <property type="project" value="TreeGrafter"/>
</dbReference>
<dbReference type="InterPro" id="IPR029058">
    <property type="entry name" value="AB_hydrolase_fold"/>
</dbReference>
<organism evidence="3 4">
    <name type="scientific">Phytoactinopolyspora alkaliphila</name>
    <dbReference type="NCBI Taxonomy" id="1783498"/>
    <lineage>
        <taxon>Bacteria</taxon>
        <taxon>Bacillati</taxon>
        <taxon>Actinomycetota</taxon>
        <taxon>Actinomycetes</taxon>
        <taxon>Jiangellales</taxon>
        <taxon>Jiangellaceae</taxon>
        <taxon>Phytoactinopolyspora</taxon>
    </lineage>
</organism>
<dbReference type="SUPFAM" id="SSF53474">
    <property type="entry name" value="alpha/beta-Hydrolases"/>
    <property type="match status" value="1"/>
</dbReference>
<name>A0A6N9YGZ8_9ACTN</name>
<evidence type="ECO:0000259" key="2">
    <source>
        <dbReference type="Pfam" id="PF00561"/>
    </source>
</evidence>
<keyword evidence="4" id="KW-1185">Reference proteome</keyword>
<dbReference type="PANTHER" id="PTHR43433">
    <property type="entry name" value="HYDROLASE, ALPHA/BETA FOLD FAMILY PROTEIN"/>
    <property type="match status" value="1"/>
</dbReference>
<feature type="region of interest" description="Disordered" evidence="1">
    <location>
        <begin position="1"/>
        <end position="23"/>
    </location>
</feature>
<sequence>MNTDHHSSDQERSRSTTAPERSGERIVRANGVDLCIETFGDRSDPVLLLIGGAASSMDWWEDEFCERIAARGRYVVRYDLRDTGRSVSYPAGAPGYTGQDLAGDVVGLLDVLGAPSAHLVGISMGAGIAQRIALEHPQRVSSLTLLSTSPGGTGGPDDPELPPPADHVRAMFAEPAPEPDWSDRDAVVESMVEELRAFGGTHPFDATRLHRLVGRIYDRTTNIAASQTNHWILEDGEPIRHRLREIDVPTLVMHGTADPLFPLSHGEALAREIPGARFLPLEGGGHEFPAVDVWDVVVPAILDHTAG</sequence>
<feature type="region of interest" description="Disordered" evidence="1">
    <location>
        <begin position="144"/>
        <end position="166"/>
    </location>
</feature>
<accession>A0A6N9YGZ8</accession>
<evidence type="ECO:0000313" key="3">
    <source>
        <dbReference type="EMBL" id="NED94331.1"/>
    </source>
</evidence>